<feature type="repeat" description="ANK" evidence="3">
    <location>
        <begin position="29"/>
        <end position="61"/>
    </location>
</feature>
<protein>
    <submittedName>
        <fullName evidence="6">Uncharacterized protein</fullName>
    </submittedName>
</protein>
<dbReference type="AlphaFoldDB" id="A0A2G9QGG7"/>
<accession>A0A2G9QGG7</accession>
<organism evidence="6">
    <name type="scientific">Aquarana catesbeiana</name>
    <name type="common">American bullfrog</name>
    <name type="synonym">Rana catesbeiana</name>
    <dbReference type="NCBI Taxonomy" id="8400"/>
    <lineage>
        <taxon>Eukaryota</taxon>
        <taxon>Metazoa</taxon>
        <taxon>Chordata</taxon>
        <taxon>Craniata</taxon>
        <taxon>Vertebrata</taxon>
        <taxon>Euteleostomi</taxon>
        <taxon>Amphibia</taxon>
        <taxon>Batrachia</taxon>
        <taxon>Anura</taxon>
        <taxon>Neobatrachia</taxon>
        <taxon>Ranoidea</taxon>
        <taxon>Ranidae</taxon>
        <taxon>Aquarana</taxon>
    </lineage>
</organism>
<dbReference type="InterPro" id="IPR002110">
    <property type="entry name" value="Ankyrin_rpt"/>
</dbReference>
<keyword evidence="5" id="KW-0812">Transmembrane</keyword>
<proteinExistence type="predicted"/>
<evidence type="ECO:0000256" key="4">
    <source>
        <dbReference type="SAM" id="MobiDB-lite"/>
    </source>
</evidence>
<keyword evidence="1" id="KW-0677">Repeat</keyword>
<keyword evidence="3" id="KW-0040">ANK repeat</keyword>
<dbReference type="PROSITE" id="PS50297">
    <property type="entry name" value="ANK_REP_REGION"/>
    <property type="match status" value="1"/>
</dbReference>
<evidence type="ECO:0000256" key="1">
    <source>
        <dbReference type="ARBA" id="ARBA00022737"/>
    </source>
</evidence>
<dbReference type="InterPro" id="IPR036770">
    <property type="entry name" value="Ankyrin_rpt-contain_sf"/>
</dbReference>
<dbReference type="SUPFAM" id="SSF48403">
    <property type="entry name" value="Ankyrin repeat"/>
    <property type="match status" value="1"/>
</dbReference>
<evidence type="ECO:0000256" key="3">
    <source>
        <dbReference type="PROSITE-ProRule" id="PRU00023"/>
    </source>
</evidence>
<dbReference type="EMBL" id="KV995789">
    <property type="protein sequence ID" value="PIO14718.1"/>
    <property type="molecule type" value="Genomic_DNA"/>
</dbReference>
<keyword evidence="2" id="KW-0175">Coiled coil</keyword>
<dbReference type="InterPro" id="IPR042420">
    <property type="entry name" value="RAI14/UACA"/>
</dbReference>
<evidence type="ECO:0000256" key="2">
    <source>
        <dbReference type="ARBA" id="ARBA00023054"/>
    </source>
</evidence>
<dbReference type="Gene3D" id="1.25.40.20">
    <property type="entry name" value="Ankyrin repeat-containing domain"/>
    <property type="match status" value="1"/>
</dbReference>
<feature type="region of interest" description="Disordered" evidence="4">
    <location>
        <begin position="1"/>
        <end position="23"/>
    </location>
</feature>
<feature type="transmembrane region" description="Helical" evidence="5">
    <location>
        <begin position="61"/>
        <end position="81"/>
    </location>
</feature>
<dbReference type="OrthoDB" id="341259at2759"/>
<evidence type="ECO:0000256" key="5">
    <source>
        <dbReference type="SAM" id="Phobius"/>
    </source>
</evidence>
<dbReference type="PANTHER" id="PTHR24129">
    <property type="entry name" value="ANKYCORBIN"/>
    <property type="match status" value="1"/>
</dbReference>
<evidence type="ECO:0000313" key="6">
    <source>
        <dbReference type="EMBL" id="PIO14718.1"/>
    </source>
</evidence>
<gene>
    <name evidence="6" type="ORF">AB205_0171680</name>
</gene>
<dbReference type="Pfam" id="PF13637">
    <property type="entry name" value="Ank_4"/>
    <property type="match status" value="1"/>
</dbReference>
<dbReference type="PROSITE" id="PS50088">
    <property type="entry name" value="ANK_REPEAT"/>
    <property type="match status" value="1"/>
</dbReference>
<sequence>MKAAERGDAEKISSTLSKKGVNPSKLDLEGRSAFHVVASKGHLECLNSILLHGVDLIAPDAAGTLAVFFSFLFLKGYFACLGRVLKSSLRSQCDSVTRQTIMDCQDYLVNTPHMMGHIH</sequence>
<feature type="compositionally biased region" description="Basic and acidic residues" evidence="4">
    <location>
        <begin position="1"/>
        <end position="11"/>
    </location>
</feature>
<keyword evidence="5" id="KW-0472">Membrane</keyword>
<keyword evidence="5" id="KW-1133">Transmembrane helix</keyword>
<dbReference type="PANTHER" id="PTHR24129:SF1">
    <property type="entry name" value="UVEAL AUTOANTIGEN WITH COILED-COIL DOMAINS AND ANKYRIN REPEATS"/>
    <property type="match status" value="1"/>
</dbReference>
<name>A0A2G9QGG7_AQUCT</name>
<reference evidence="6" key="1">
    <citation type="submission" date="2017-08" db="EMBL/GenBank/DDBJ databases">
        <title>Assembly of the North American Bullfrog Genome.</title>
        <authorList>
            <person name="Warren R.L."/>
            <person name="Vandervalk B.P."/>
            <person name="Kucuk E."/>
            <person name="Birol I."/>
            <person name="Helbing C."/>
            <person name="Pandoh P."/>
            <person name="Behsaz B."/>
            <person name="Mohamadi H."/>
            <person name="Chu J."/>
            <person name="Jackman S."/>
            <person name="Hammond S.A."/>
            <person name="Veldhoen N."/>
            <person name="Kirk H."/>
            <person name="Zhao Y."/>
            <person name="Coope R."/>
            <person name="Pleasance S."/>
            <person name="Moore R."/>
            <person name="Holt R."/>
        </authorList>
    </citation>
    <scope>NUCLEOTIDE SEQUENCE</scope>
    <source>
        <strain evidence="6">Bruno</strain>
        <tissue evidence="6">Liver</tissue>
    </source>
</reference>
<dbReference type="GO" id="GO:0003779">
    <property type="term" value="F:actin binding"/>
    <property type="evidence" value="ECO:0007669"/>
    <property type="project" value="InterPro"/>
</dbReference>